<feature type="domain" description="NERD" evidence="1">
    <location>
        <begin position="16"/>
        <end position="127"/>
    </location>
</feature>
<protein>
    <submittedName>
        <fullName evidence="2">NERD domain-containing protein</fullName>
    </submittedName>
</protein>
<dbReference type="InterPro" id="IPR011528">
    <property type="entry name" value="NERD"/>
</dbReference>
<dbReference type="RefSeq" id="WP_378607252.1">
    <property type="nucleotide sequence ID" value="NZ_JBHSQN010000011.1"/>
</dbReference>
<dbReference type="InterPro" id="IPR027417">
    <property type="entry name" value="P-loop_NTPase"/>
</dbReference>
<organism evidence="2 3">
    <name type="scientific">Nocardia lasii</name>
    <dbReference type="NCBI Taxonomy" id="1616107"/>
    <lineage>
        <taxon>Bacteria</taxon>
        <taxon>Bacillati</taxon>
        <taxon>Actinomycetota</taxon>
        <taxon>Actinomycetes</taxon>
        <taxon>Mycobacteriales</taxon>
        <taxon>Nocardiaceae</taxon>
        <taxon>Nocardia</taxon>
    </lineage>
</organism>
<accession>A0ABW1JUV3</accession>
<evidence type="ECO:0000313" key="3">
    <source>
        <dbReference type="Proteomes" id="UP001596223"/>
    </source>
</evidence>
<evidence type="ECO:0000313" key="2">
    <source>
        <dbReference type="EMBL" id="MFC6012895.1"/>
    </source>
</evidence>
<dbReference type="EMBL" id="JBHSQN010000011">
    <property type="protein sequence ID" value="MFC6012895.1"/>
    <property type="molecule type" value="Genomic_DNA"/>
</dbReference>
<sequence length="504" mass="55413">MILVPSLRDIETSSTSRGETLVARLLQQVEGPRDAVAFHSVKLRSHSVKQQAEADFVLLWNGVIIVLEVKGGGVRKYEGTWYSIDRRGDWHKLRESPMQQAQTATFALRDILDEEKAGWFAHEAVVVTPDIDAPPLSVEWKSSHWWAKETMSVAGITTAIKSVAEGARKAPPRQKIASSDALRDRLFGEFSRLPAIDAQRGALIEEQNRATEGQAQVLSALAMNPRMLVFGGAGTGKSLILAEAARQEAGEGNAVLITFRSPALIRFFGPLIEGWGIDLIPFADLANGKQYDVVFVDEAQDLMNADGMDALDQVIRGGRAGGRWRMFLDPNNQAHVDGEFDRDVCELVKIEATQLHLKKNVRNTRAIVHIVQEYLGADVGDPGIVNGEKVHWHNVDGEADVTAAENISKVLVSDGVRRDDIWIIDVCSDAVPRLGDAKFVVTSPRHSKGLEAEHVVVCGLPELDDRGIAAFYVSVTRARVTLHILVSAEDRKRLQGLVRKRAGK</sequence>
<evidence type="ECO:0000259" key="1">
    <source>
        <dbReference type="Pfam" id="PF08378"/>
    </source>
</evidence>
<dbReference type="SUPFAM" id="SSF52540">
    <property type="entry name" value="P-loop containing nucleoside triphosphate hydrolases"/>
    <property type="match status" value="1"/>
</dbReference>
<reference evidence="3" key="1">
    <citation type="journal article" date="2019" name="Int. J. Syst. Evol. Microbiol.">
        <title>The Global Catalogue of Microorganisms (GCM) 10K type strain sequencing project: providing services to taxonomists for standard genome sequencing and annotation.</title>
        <authorList>
            <consortium name="The Broad Institute Genomics Platform"/>
            <consortium name="The Broad Institute Genome Sequencing Center for Infectious Disease"/>
            <person name="Wu L."/>
            <person name="Ma J."/>
        </authorList>
    </citation>
    <scope>NUCLEOTIDE SEQUENCE [LARGE SCALE GENOMIC DNA]</scope>
    <source>
        <strain evidence="3">CCUG 36956</strain>
    </source>
</reference>
<dbReference type="Gene3D" id="3.40.50.300">
    <property type="entry name" value="P-loop containing nucleotide triphosphate hydrolases"/>
    <property type="match status" value="2"/>
</dbReference>
<comment type="caution">
    <text evidence="2">The sequence shown here is derived from an EMBL/GenBank/DDBJ whole genome shotgun (WGS) entry which is preliminary data.</text>
</comment>
<gene>
    <name evidence="2" type="ORF">ACFP3H_17705</name>
</gene>
<dbReference type="Pfam" id="PF08378">
    <property type="entry name" value="NERD"/>
    <property type="match status" value="1"/>
</dbReference>
<keyword evidence="3" id="KW-1185">Reference proteome</keyword>
<name>A0ABW1JUV3_9NOCA</name>
<proteinExistence type="predicted"/>
<dbReference type="Proteomes" id="UP001596223">
    <property type="component" value="Unassembled WGS sequence"/>
</dbReference>